<evidence type="ECO:0000256" key="5">
    <source>
        <dbReference type="ARBA" id="ARBA00023163"/>
    </source>
</evidence>
<dbReference type="InterPro" id="IPR006447">
    <property type="entry name" value="Myb_dom_plants"/>
</dbReference>
<dbReference type="EMBL" id="JAYMYQ010000008">
    <property type="protein sequence ID" value="KAK7314689.1"/>
    <property type="molecule type" value="Genomic_DNA"/>
</dbReference>
<accession>A0AAN9PYP5</accession>
<keyword evidence="4" id="KW-0805">Transcription regulation</keyword>
<dbReference type="FunFam" id="1.10.10.60:FF:000002">
    <property type="entry name" value="Myb family transcription factor"/>
    <property type="match status" value="1"/>
</dbReference>
<dbReference type="InterPro" id="IPR009057">
    <property type="entry name" value="Homeodomain-like_sf"/>
</dbReference>
<gene>
    <name evidence="9" type="ORF">VNO77_33216</name>
</gene>
<keyword evidence="3" id="KW-0221">Differentiation</keyword>
<protein>
    <recommendedName>
        <fullName evidence="8">Myb-like domain-containing protein</fullName>
    </recommendedName>
</protein>
<feature type="compositionally biased region" description="Polar residues" evidence="7">
    <location>
        <begin position="62"/>
        <end position="86"/>
    </location>
</feature>
<organism evidence="9 10">
    <name type="scientific">Canavalia gladiata</name>
    <name type="common">Sword bean</name>
    <name type="synonym">Dolichos gladiatus</name>
    <dbReference type="NCBI Taxonomy" id="3824"/>
    <lineage>
        <taxon>Eukaryota</taxon>
        <taxon>Viridiplantae</taxon>
        <taxon>Streptophyta</taxon>
        <taxon>Embryophyta</taxon>
        <taxon>Tracheophyta</taxon>
        <taxon>Spermatophyta</taxon>
        <taxon>Magnoliopsida</taxon>
        <taxon>eudicotyledons</taxon>
        <taxon>Gunneridae</taxon>
        <taxon>Pentapetalae</taxon>
        <taxon>rosids</taxon>
        <taxon>fabids</taxon>
        <taxon>Fabales</taxon>
        <taxon>Fabaceae</taxon>
        <taxon>Papilionoideae</taxon>
        <taxon>50 kb inversion clade</taxon>
        <taxon>NPAAA clade</taxon>
        <taxon>indigoferoid/millettioid clade</taxon>
        <taxon>Phaseoleae</taxon>
        <taxon>Canavalia</taxon>
    </lineage>
</organism>
<evidence type="ECO:0000256" key="3">
    <source>
        <dbReference type="ARBA" id="ARBA00022782"/>
    </source>
</evidence>
<dbReference type="InterPro" id="IPR001005">
    <property type="entry name" value="SANT/Myb"/>
</dbReference>
<dbReference type="InterPro" id="IPR044847">
    <property type="entry name" value="KAN_fam"/>
</dbReference>
<comment type="caution">
    <text evidence="9">The sequence shown here is derived from an EMBL/GenBank/DDBJ whole genome shotgun (WGS) entry which is preliminary data.</text>
</comment>
<evidence type="ECO:0000256" key="2">
    <source>
        <dbReference type="ARBA" id="ARBA00022473"/>
    </source>
</evidence>
<dbReference type="SUPFAM" id="SSF46689">
    <property type="entry name" value="Homeodomain-like"/>
    <property type="match status" value="1"/>
</dbReference>
<reference evidence="9 10" key="1">
    <citation type="submission" date="2024-01" db="EMBL/GenBank/DDBJ databases">
        <title>The genomes of 5 underutilized Papilionoideae crops provide insights into root nodulation and disease resistanc.</title>
        <authorList>
            <person name="Jiang F."/>
        </authorList>
    </citation>
    <scope>NUCLEOTIDE SEQUENCE [LARGE SCALE GENOMIC DNA]</scope>
    <source>
        <strain evidence="9">LVBAO_FW01</strain>
        <tissue evidence="9">Leaves</tissue>
    </source>
</reference>
<evidence type="ECO:0000256" key="4">
    <source>
        <dbReference type="ARBA" id="ARBA00023015"/>
    </source>
</evidence>
<dbReference type="Pfam" id="PF00249">
    <property type="entry name" value="Myb_DNA-binding"/>
    <property type="match status" value="1"/>
</dbReference>
<dbReference type="Gene3D" id="1.10.10.60">
    <property type="entry name" value="Homeodomain-like"/>
    <property type="match status" value="1"/>
</dbReference>
<evidence type="ECO:0000256" key="1">
    <source>
        <dbReference type="ARBA" id="ARBA00004123"/>
    </source>
</evidence>
<evidence type="ECO:0000259" key="8">
    <source>
        <dbReference type="Pfam" id="PF00249"/>
    </source>
</evidence>
<keyword evidence="5" id="KW-0804">Transcription</keyword>
<dbReference type="GO" id="GO:0006355">
    <property type="term" value="P:regulation of DNA-templated transcription"/>
    <property type="evidence" value="ECO:0007669"/>
    <property type="project" value="InterPro"/>
</dbReference>
<proteinExistence type="predicted"/>
<dbReference type="GO" id="GO:0010158">
    <property type="term" value="P:abaxial cell fate specification"/>
    <property type="evidence" value="ECO:0007669"/>
    <property type="project" value="InterPro"/>
</dbReference>
<dbReference type="Proteomes" id="UP001367508">
    <property type="component" value="Unassembled WGS sequence"/>
</dbReference>
<dbReference type="PANTHER" id="PTHR31496">
    <property type="entry name" value="TRANSCRIPTION FACTOR KAN2-RELATED"/>
    <property type="match status" value="1"/>
</dbReference>
<evidence type="ECO:0000313" key="10">
    <source>
        <dbReference type="Proteomes" id="UP001367508"/>
    </source>
</evidence>
<comment type="subcellular location">
    <subcellularLocation>
        <location evidence="1">Nucleus</location>
    </subcellularLocation>
</comment>
<evidence type="ECO:0000256" key="7">
    <source>
        <dbReference type="SAM" id="MobiDB-lite"/>
    </source>
</evidence>
<feature type="region of interest" description="Disordered" evidence="7">
    <location>
        <begin position="29"/>
        <end position="88"/>
    </location>
</feature>
<feature type="region of interest" description="Disordered" evidence="7">
    <location>
        <begin position="307"/>
        <end position="330"/>
    </location>
</feature>
<keyword evidence="6" id="KW-0539">Nucleus</keyword>
<dbReference type="AlphaFoldDB" id="A0AAN9PYP5"/>
<evidence type="ECO:0000256" key="6">
    <source>
        <dbReference type="ARBA" id="ARBA00023242"/>
    </source>
</evidence>
<keyword evidence="10" id="KW-1185">Reference proteome</keyword>
<dbReference type="PANTHER" id="PTHR31496:SF58">
    <property type="entry name" value="MYB-LIKE DNA-BINDING DOMAIN, SHAQKYF CLASS PROTEIN"/>
    <property type="match status" value="1"/>
</dbReference>
<dbReference type="GO" id="GO:0000976">
    <property type="term" value="F:transcription cis-regulatory region binding"/>
    <property type="evidence" value="ECO:0007669"/>
    <property type="project" value="InterPro"/>
</dbReference>
<keyword evidence="2" id="KW-0217">Developmental protein</keyword>
<dbReference type="NCBIfam" id="TIGR01557">
    <property type="entry name" value="myb_SHAQKYF"/>
    <property type="match status" value="1"/>
</dbReference>
<dbReference type="GO" id="GO:0005634">
    <property type="term" value="C:nucleus"/>
    <property type="evidence" value="ECO:0007669"/>
    <property type="project" value="UniProtKB-SubCell"/>
</dbReference>
<name>A0AAN9PYP5_CANGL</name>
<evidence type="ECO:0000313" key="9">
    <source>
        <dbReference type="EMBL" id="KAK7314689.1"/>
    </source>
</evidence>
<feature type="domain" description="Myb-like" evidence="8">
    <location>
        <begin position="231"/>
        <end position="282"/>
    </location>
</feature>
<sequence length="414" mass="46312">MPENKIFHAPSSNPIPDLSLHISLPNSAPSSICTQEGDSGFDIWPQQADGDGLKSHSDGSIKGSSPHTDTQLSLANTISTPNSEAESTWKRRNFVRVNHEGVSDGEMRLINGIPLYSNLPSLDKRDSNYRFSSLYALPHPSNSAPNYNSNAIIGGVAVEPISRFNGITMESLSPTPSQQFHYFDNYPHHQQYHHHHQFGNNNIGASDFSNGFVRSRMLSRQQSKRNMRAPRMRWTSSLHNRFVHAVELLGGHERATPKSVLELMDVKDLTLAHVKSHLQMYRTVKNTDKPAASSDVDEDFMSPTLPLNQNKNFLPNQRGPPNASIDHDMGYTCSNPWANSSSSRGARIQANSRDLDELSQQEILSSQHIGKLSEGSDYTQSRSFKDQNFECQKPSLEFTLGRSNWNSNNEHGQF</sequence>